<dbReference type="AlphaFoldDB" id="A0A8C3P5U7"/>
<organism evidence="1 2">
    <name type="scientific">Chrysemys picta bellii</name>
    <name type="common">Western painted turtle</name>
    <name type="synonym">Emys bellii</name>
    <dbReference type="NCBI Taxonomy" id="8478"/>
    <lineage>
        <taxon>Eukaryota</taxon>
        <taxon>Metazoa</taxon>
        <taxon>Chordata</taxon>
        <taxon>Craniata</taxon>
        <taxon>Vertebrata</taxon>
        <taxon>Euteleostomi</taxon>
        <taxon>Archelosauria</taxon>
        <taxon>Testudinata</taxon>
        <taxon>Testudines</taxon>
        <taxon>Cryptodira</taxon>
        <taxon>Durocryptodira</taxon>
        <taxon>Testudinoidea</taxon>
        <taxon>Emydidae</taxon>
        <taxon>Chrysemys</taxon>
    </lineage>
</organism>
<evidence type="ECO:0000313" key="2">
    <source>
        <dbReference type="Proteomes" id="UP000694380"/>
    </source>
</evidence>
<evidence type="ECO:0008006" key="3">
    <source>
        <dbReference type="Google" id="ProtNLM"/>
    </source>
</evidence>
<reference evidence="1" key="1">
    <citation type="submission" date="2025-08" db="UniProtKB">
        <authorList>
            <consortium name="Ensembl"/>
        </authorList>
    </citation>
    <scope>IDENTIFICATION</scope>
</reference>
<name>A0A8C3P5U7_CHRPI</name>
<accession>A0A8C3P5U7</accession>
<reference evidence="1" key="2">
    <citation type="submission" date="2025-09" db="UniProtKB">
        <authorList>
            <consortium name="Ensembl"/>
        </authorList>
    </citation>
    <scope>IDENTIFICATION</scope>
</reference>
<dbReference type="Proteomes" id="UP000694380">
    <property type="component" value="Unplaced"/>
</dbReference>
<evidence type="ECO:0000313" key="1">
    <source>
        <dbReference type="Ensembl" id="ENSCPBP00000018482.1"/>
    </source>
</evidence>
<proteinExistence type="predicted"/>
<dbReference type="InterPro" id="IPR009057">
    <property type="entry name" value="Homeodomain-like_sf"/>
</dbReference>
<protein>
    <recommendedName>
        <fullName evidence="3">HTH psq-type domain-containing protein</fullName>
    </recommendedName>
</protein>
<sequence>LRPSGPPTSSGAQPKKQRCVPTLEEKLAVLDLLRDGMSIANVAHKYGHNESSIRVMSQVREKTSVKTEKALNLWLEDMNYKNTLQLINSTGIHTSFPLNTALCWCIVNINNCIKKEHGLSEFK</sequence>
<dbReference type="Ensembl" id="ENSCPBT00000021813.1">
    <property type="protein sequence ID" value="ENSCPBP00000018482.1"/>
    <property type="gene ID" value="ENSCPBG00000013463.1"/>
</dbReference>
<keyword evidence="2" id="KW-1185">Reference proteome</keyword>
<dbReference type="SUPFAM" id="SSF46689">
    <property type="entry name" value="Homeodomain-like"/>
    <property type="match status" value="1"/>
</dbReference>
<dbReference type="GeneTree" id="ENSGT00950000185052"/>